<feature type="repeat" description="Pumilio" evidence="5">
    <location>
        <begin position="546"/>
        <end position="581"/>
    </location>
</feature>
<feature type="region of interest" description="Disordered" evidence="6">
    <location>
        <begin position="856"/>
        <end position="930"/>
    </location>
</feature>
<feature type="region of interest" description="Disordered" evidence="6">
    <location>
        <begin position="1308"/>
        <end position="1328"/>
    </location>
</feature>
<dbReference type="GO" id="GO:0005737">
    <property type="term" value="C:cytoplasm"/>
    <property type="evidence" value="ECO:0007669"/>
    <property type="project" value="TreeGrafter"/>
</dbReference>
<evidence type="ECO:0000256" key="1">
    <source>
        <dbReference type="ARBA" id="ARBA00022737"/>
    </source>
</evidence>
<dbReference type="InterPro" id="IPR016024">
    <property type="entry name" value="ARM-type_fold"/>
</dbReference>
<accession>A0AAW2XQ66</accession>
<keyword evidence="1" id="KW-0677">Repeat</keyword>
<feature type="region of interest" description="Disordered" evidence="6">
    <location>
        <begin position="1113"/>
        <end position="1135"/>
    </location>
</feature>
<evidence type="ECO:0000256" key="3">
    <source>
        <dbReference type="ARBA" id="ARBA00022884"/>
    </source>
</evidence>
<dbReference type="FunFam" id="1.25.10.10:FF:000237">
    <property type="entry name" value="Pumilio homolog 9"/>
    <property type="match status" value="1"/>
</dbReference>
<evidence type="ECO:0000313" key="8">
    <source>
        <dbReference type="EMBL" id="KAL0454391.1"/>
    </source>
</evidence>
<sequence length="1492" mass="164412">MKDDDELEMLLGEIPHATSSLNLQYILNNGHHHHNHHHHHNNLVDHGYGHASCVTQSVNGHGQVQGNVHGMCGDEYLKHKYACTSSPVSGFSLQSDGSSSSLFSSGGRSFSDIGSPTPPQFEDFKSHLIPGNGFCLDFKKANESNLVDAFNLSRNFSKMYIGDEQDGFSVAPYGIQCRDQSLNGARGMSFDKYRASDNYRKDLSDWGGIHLSVPIRPMNFEGQVGLLGSCYPPSQSDRLFSRSDFGNSALSPQFYRCNMSANNNFPMGFSVSNVSSSIDNSSAGGGSLYHPSRNGMNLTESEHAVYSPNVVRLAQLMPHYNEENLLHYQPPIPNGRDKVPLCAGVPQVSVEPFTREDSLFIQGKGFNYGMTRHARPRGQNTRSFHHGSGSGKTQENGAQLDGGHRHNAAVQECSQSPKMYCPHVLSTTCSSLAEARGHIYHIAKDQHGCRFLQRMFHEGTSLDVQIIFNEIIDHAAELMMNPFGNYLMQKLLEVCNEEQRMFILLRVTEEPGELVRISLNTHGTRVVQKLVETLKTTQQISLVISALEPGFLALIKDLNGNHVIQRCLQCFTSGDSKFIFVAAAKYCVDIATHQHGCCVLQRCISRSTGEHRENLVAEISANGLLLAQDAFGNYVVQFVLGLKIPCAMSKLTSQFEGNYVHLSTQKFSSHVVEKCLVVCNEEARSKIIHELLSATYFDRLLQDPHANYVVQTALRVSEYVNLFTEPSVWLDSDTMLNDTSSFRTFKSLEEESAVSIILWSLLSSPTRQSQETVPIPRGFSPTSFSRGDPSTVFVLMEKEAALDYMDVLYYFVVVLFEGIAWDEFCFSDDHIVPHPGSERLDEHFILGESLKKPRRELTSSSDYSGDRSVEGYVDQGREQGGFSSLSKRRNSMLEKDSRPLPKNCAFTSESDSNPVEASNLTSDNSMPSSRSLKINSAGLDVCGRNTILGDKTSIVDNNSFSFPLGGINQNGCDLDFFENAENKDSSEFLCYGWPEIGNFEDVDRMFRSCDSTFGLGVSKEDELGWLSSPDDLGGCGDLLKLDVKFPRPEPNVMENISENHDSSKVYSTNDSAMTTSIGYKNSSWNSEKTDSYTSFVIEPAVADRKDGFIPHRQGGANGKIQPTISINSPSRTGGASVNNMQTKQINLQNHSGARSNEGYFANGTFSHISGLANEVMQLPSHQAFTSVHLQQQQDAPFPDSCNYLQNPISYVCSDNSHLSDLASVNVKPSTVKSETNGLTSVLPRDSSHAPMQAVYESFRDAPFEVSALATGEQGERQHSCQSSRSLMDNGLENGNVTLQASMFNPFSVGKYENHSDPEGGSSATPAELGSSNIQERAALDDISLEAASFRQLQLVMGRDSLYRLAQSAEQRHNHANLSAGYGDKRDATNGASVAEGTDKCTSFMDMETNTNPIDRSIAHLLFHRPSGQSNPPAHDSSRSKSSSAVHGSVASPPVWADNLVGKETFSEVEKFQPWPPGDEGAISLQFLDFWRI</sequence>
<dbReference type="Gene3D" id="1.25.10.10">
    <property type="entry name" value="Leucine-rich Repeat Variant"/>
    <property type="match status" value="1"/>
</dbReference>
<dbReference type="InterPro" id="IPR033133">
    <property type="entry name" value="PUM-HD"/>
</dbReference>
<evidence type="ECO:0000256" key="6">
    <source>
        <dbReference type="SAM" id="MobiDB-lite"/>
    </source>
</evidence>
<feature type="repeat" description="Pumilio" evidence="5">
    <location>
        <begin position="582"/>
        <end position="617"/>
    </location>
</feature>
<feature type="region of interest" description="Disordered" evidence="6">
    <location>
        <begin position="375"/>
        <end position="402"/>
    </location>
</feature>
<dbReference type="CDD" id="cd07920">
    <property type="entry name" value="Pumilio"/>
    <property type="match status" value="1"/>
</dbReference>
<feature type="compositionally biased region" description="Polar residues" evidence="6">
    <location>
        <begin position="1120"/>
        <end position="1135"/>
    </location>
</feature>
<evidence type="ECO:0000256" key="4">
    <source>
        <dbReference type="ARBA" id="ARBA00058490"/>
    </source>
</evidence>
<proteinExistence type="predicted"/>
<dbReference type="InterPro" id="IPR011989">
    <property type="entry name" value="ARM-like"/>
</dbReference>
<feature type="compositionally biased region" description="Polar residues" evidence="6">
    <location>
        <begin position="1279"/>
        <end position="1291"/>
    </location>
</feature>
<organism evidence="8">
    <name type="scientific">Sesamum latifolium</name>
    <dbReference type="NCBI Taxonomy" id="2727402"/>
    <lineage>
        <taxon>Eukaryota</taxon>
        <taxon>Viridiplantae</taxon>
        <taxon>Streptophyta</taxon>
        <taxon>Embryophyta</taxon>
        <taxon>Tracheophyta</taxon>
        <taxon>Spermatophyta</taxon>
        <taxon>Magnoliopsida</taxon>
        <taxon>eudicotyledons</taxon>
        <taxon>Gunneridae</taxon>
        <taxon>Pentapetalae</taxon>
        <taxon>asterids</taxon>
        <taxon>lamiids</taxon>
        <taxon>Lamiales</taxon>
        <taxon>Pedaliaceae</taxon>
        <taxon>Sesamum</taxon>
    </lineage>
</organism>
<dbReference type="PROSITE" id="PS50302">
    <property type="entry name" value="PUM"/>
    <property type="match status" value="6"/>
</dbReference>
<dbReference type="InterPro" id="IPR033712">
    <property type="entry name" value="Pumilio_RNA-bd"/>
</dbReference>
<comment type="function">
    <text evidence="4">Sequence-specific RNA-binding protein that regulates translation and mRNA stability by binding the 3'-UTR of target mRNAs.</text>
</comment>
<feature type="region of interest" description="Disordered" evidence="6">
    <location>
        <begin position="1270"/>
        <end position="1291"/>
    </location>
</feature>
<reference evidence="8" key="1">
    <citation type="submission" date="2020-06" db="EMBL/GenBank/DDBJ databases">
        <authorList>
            <person name="Li T."/>
            <person name="Hu X."/>
            <person name="Zhang T."/>
            <person name="Song X."/>
            <person name="Zhang H."/>
            <person name="Dai N."/>
            <person name="Sheng W."/>
            <person name="Hou X."/>
            <person name="Wei L."/>
        </authorList>
    </citation>
    <scope>NUCLEOTIDE SEQUENCE</scope>
    <source>
        <strain evidence="8">KEN1</strain>
        <tissue evidence="8">Leaf</tissue>
    </source>
</reference>
<evidence type="ECO:0000256" key="2">
    <source>
        <dbReference type="ARBA" id="ARBA00022845"/>
    </source>
</evidence>
<feature type="compositionally biased region" description="Low complexity" evidence="6">
    <location>
        <begin position="1431"/>
        <end position="1449"/>
    </location>
</feature>
<feature type="repeat" description="Pumilio" evidence="5">
    <location>
        <begin position="470"/>
        <end position="506"/>
    </location>
</feature>
<dbReference type="PROSITE" id="PS50303">
    <property type="entry name" value="PUM_HD"/>
    <property type="match status" value="1"/>
</dbReference>
<dbReference type="SUPFAM" id="SSF48371">
    <property type="entry name" value="ARM repeat"/>
    <property type="match status" value="1"/>
</dbReference>
<comment type="caution">
    <text evidence="8">The sequence shown here is derived from an EMBL/GenBank/DDBJ whole genome shotgun (WGS) entry which is preliminary data.</text>
</comment>
<gene>
    <name evidence="8" type="ORF">Slati_0778300</name>
</gene>
<keyword evidence="2" id="KW-0810">Translation regulation</keyword>
<dbReference type="SMART" id="SM00025">
    <property type="entry name" value="Pumilio"/>
    <property type="match status" value="8"/>
</dbReference>
<feature type="repeat" description="Pumilio" evidence="5">
    <location>
        <begin position="434"/>
        <end position="469"/>
    </location>
</feature>
<keyword evidence="3" id="KW-0694">RNA-binding</keyword>
<feature type="compositionally biased region" description="Polar residues" evidence="6">
    <location>
        <begin position="905"/>
        <end position="930"/>
    </location>
</feature>
<protein>
    <submittedName>
        <fullName evidence="8">Pumilio7, chloroplastic</fullName>
    </submittedName>
</protein>
<name>A0AAW2XQ66_9LAMI</name>
<feature type="repeat" description="Pumilio" evidence="5">
    <location>
        <begin position="509"/>
        <end position="545"/>
    </location>
</feature>
<dbReference type="GO" id="GO:0003729">
    <property type="term" value="F:mRNA binding"/>
    <property type="evidence" value="ECO:0007669"/>
    <property type="project" value="TreeGrafter"/>
</dbReference>
<dbReference type="PANTHER" id="PTHR12537:SF13">
    <property type="entry name" value="PUMILIO HOMOLOGY DOMAIN FAMILY MEMBER 4"/>
    <property type="match status" value="1"/>
</dbReference>
<dbReference type="PANTHER" id="PTHR12537">
    <property type="entry name" value="RNA BINDING PROTEIN PUMILIO-RELATED"/>
    <property type="match status" value="1"/>
</dbReference>
<dbReference type="EMBL" id="JACGWN010000003">
    <property type="protein sequence ID" value="KAL0454391.1"/>
    <property type="molecule type" value="Genomic_DNA"/>
</dbReference>
<evidence type="ECO:0000259" key="7">
    <source>
        <dbReference type="PROSITE" id="PS50303"/>
    </source>
</evidence>
<dbReference type="GO" id="GO:0006417">
    <property type="term" value="P:regulation of translation"/>
    <property type="evidence" value="ECO:0007669"/>
    <property type="project" value="UniProtKB-KW"/>
</dbReference>
<evidence type="ECO:0000256" key="5">
    <source>
        <dbReference type="PROSITE-ProRule" id="PRU00317"/>
    </source>
</evidence>
<reference evidence="8" key="2">
    <citation type="journal article" date="2024" name="Plant">
        <title>Genomic evolution and insights into agronomic trait innovations of Sesamum species.</title>
        <authorList>
            <person name="Miao H."/>
            <person name="Wang L."/>
            <person name="Qu L."/>
            <person name="Liu H."/>
            <person name="Sun Y."/>
            <person name="Le M."/>
            <person name="Wang Q."/>
            <person name="Wei S."/>
            <person name="Zheng Y."/>
            <person name="Lin W."/>
            <person name="Duan Y."/>
            <person name="Cao H."/>
            <person name="Xiong S."/>
            <person name="Wang X."/>
            <person name="Wei L."/>
            <person name="Li C."/>
            <person name="Ma Q."/>
            <person name="Ju M."/>
            <person name="Zhao R."/>
            <person name="Li G."/>
            <person name="Mu C."/>
            <person name="Tian Q."/>
            <person name="Mei H."/>
            <person name="Zhang T."/>
            <person name="Gao T."/>
            <person name="Zhang H."/>
        </authorList>
    </citation>
    <scope>NUCLEOTIDE SEQUENCE</scope>
    <source>
        <strain evidence="8">KEN1</strain>
    </source>
</reference>
<dbReference type="Pfam" id="PF00806">
    <property type="entry name" value="PUF"/>
    <property type="match status" value="8"/>
</dbReference>
<feature type="repeat" description="Pumilio" evidence="5">
    <location>
        <begin position="654"/>
        <end position="689"/>
    </location>
</feature>
<feature type="domain" description="PUM-HD" evidence="7">
    <location>
        <begin position="405"/>
        <end position="756"/>
    </location>
</feature>
<dbReference type="InterPro" id="IPR001313">
    <property type="entry name" value="Pumilio_RNA-bd_rpt"/>
</dbReference>
<feature type="region of interest" description="Disordered" evidence="6">
    <location>
        <begin position="1423"/>
        <end position="1449"/>
    </location>
</feature>